<dbReference type="GO" id="GO:0005737">
    <property type="term" value="C:cytoplasm"/>
    <property type="evidence" value="ECO:0007669"/>
    <property type="project" value="UniProtKB-SubCell"/>
</dbReference>
<evidence type="ECO:0000313" key="14">
    <source>
        <dbReference type="Proteomes" id="UP000315395"/>
    </source>
</evidence>
<comment type="cofactor">
    <cofactor evidence="9">
        <name>Co(2+)</name>
        <dbReference type="ChEBI" id="CHEBI:48828"/>
    </cofactor>
    <cofactor evidence="9">
        <name>Zn(2+)</name>
        <dbReference type="ChEBI" id="CHEBI:29105"/>
    </cofactor>
    <text evidence="9">Binds 1 divalent metal cation per subunit. Can use either Co(2+) or Zn(2+).</text>
</comment>
<dbReference type="CDD" id="cd08195">
    <property type="entry name" value="DHQS"/>
    <property type="match status" value="1"/>
</dbReference>
<sequence>MEPSDAGAPPDLRVGQHRAGRHGRTDPGRGRRRPAHTGGGAVTGPAAADDAATAGEAAAAGDAPAAGDAATGDAATQHSPLQHISVGGRYDVHIGPGALTCLTGHLSPGRRVMVLHQPGRAALVGEVVDLVASAGGQGLTHEIPDAEAAKEVTVLAGAWAALGRAGFTRDDLVVGVGGGAATDLAGFVAASWLRGVDFINLPTSLLGIVDAAVGGKTGINTAEGKNLVGAFHEPRAVLCDPAWMASMSRPDLVSGLGEVIKCGFIADPTILELIEADPQAVCDPAAPVMTELIARSVRIKAEVVENDLTEAGIREILNYGHTFAHAIEQVEHYSWRHGDAVAVGMVFAAELAVRVGVMDPELLARHRSVLDSVGLPTSYAGADWEQLRAAMARDKKARGATLRFIVVSEAGVTQRLVGPDEALLREAFDAVSASH</sequence>
<dbReference type="AlphaFoldDB" id="A0A516GBK4"/>
<evidence type="ECO:0000256" key="9">
    <source>
        <dbReference type="HAMAP-Rule" id="MF_00110"/>
    </source>
</evidence>
<protein>
    <recommendedName>
        <fullName evidence="4 9">3-dehydroquinate synthase</fullName>
        <shortName evidence="9">DHQS</shortName>
        <ecNumber evidence="4 9">4.2.3.4</ecNumber>
    </recommendedName>
</protein>
<feature type="binding site" evidence="9">
    <location>
        <position position="216"/>
    </location>
    <ligand>
        <name>NAD(+)</name>
        <dbReference type="ChEBI" id="CHEBI:57540"/>
    </ligand>
</feature>
<dbReference type="InterPro" id="IPR016037">
    <property type="entry name" value="DHQ_synth_AroB"/>
</dbReference>
<dbReference type="Pfam" id="PF24621">
    <property type="entry name" value="DHQS_C"/>
    <property type="match status" value="1"/>
</dbReference>
<evidence type="ECO:0000256" key="7">
    <source>
        <dbReference type="ARBA" id="ARBA00023141"/>
    </source>
</evidence>
<feature type="binding site" evidence="9">
    <location>
        <position position="258"/>
    </location>
    <ligand>
        <name>Zn(2+)</name>
        <dbReference type="ChEBI" id="CHEBI:29105"/>
    </ligand>
</feature>
<dbReference type="PANTHER" id="PTHR43622">
    <property type="entry name" value="3-DEHYDROQUINATE SYNTHASE"/>
    <property type="match status" value="1"/>
</dbReference>
<evidence type="ECO:0000256" key="1">
    <source>
        <dbReference type="ARBA" id="ARBA00001393"/>
    </source>
</evidence>
<feature type="binding site" evidence="9">
    <location>
        <begin position="179"/>
        <end position="183"/>
    </location>
    <ligand>
        <name>NAD(+)</name>
        <dbReference type="ChEBI" id="CHEBI:57540"/>
    </ligand>
</feature>
<keyword evidence="8 9" id="KW-0456">Lyase</keyword>
<dbReference type="UniPathway" id="UPA00053">
    <property type="reaction ID" value="UER00085"/>
</dbReference>
<comment type="caution">
    <text evidence="9">Lacks conserved residue(s) required for the propagation of feature annotation.</text>
</comment>
<dbReference type="InterPro" id="IPR050071">
    <property type="entry name" value="Dehydroquinate_synthase"/>
</dbReference>
<keyword evidence="9" id="KW-0963">Cytoplasm</keyword>
<dbReference type="KEGG" id="orz:FNH13_11690"/>
<accession>A0A516GBK4</accession>
<dbReference type="Gene3D" id="3.40.50.1970">
    <property type="match status" value="1"/>
</dbReference>
<evidence type="ECO:0000259" key="11">
    <source>
        <dbReference type="Pfam" id="PF01761"/>
    </source>
</evidence>
<evidence type="ECO:0000256" key="10">
    <source>
        <dbReference type="SAM" id="MobiDB-lite"/>
    </source>
</evidence>
<name>A0A516GBK4_9MICO</name>
<evidence type="ECO:0000256" key="4">
    <source>
        <dbReference type="ARBA" id="ARBA00013031"/>
    </source>
</evidence>
<comment type="similarity">
    <text evidence="9">Belongs to the sugar phosphate cyclases superfamily. Dehydroquinate synthase family.</text>
</comment>
<keyword evidence="5 9" id="KW-0028">Amino-acid biosynthesis</keyword>
<feature type="binding site" evidence="9">
    <location>
        <position position="225"/>
    </location>
    <ligand>
        <name>NAD(+)</name>
        <dbReference type="ChEBI" id="CHEBI:57540"/>
    </ligand>
</feature>
<evidence type="ECO:0000259" key="12">
    <source>
        <dbReference type="Pfam" id="PF24621"/>
    </source>
</evidence>
<keyword evidence="9" id="KW-0170">Cobalt</keyword>
<dbReference type="Pfam" id="PF01761">
    <property type="entry name" value="DHQ_synthase"/>
    <property type="match status" value="1"/>
</dbReference>
<comment type="catalytic activity">
    <reaction evidence="1 9">
        <text>7-phospho-2-dehydro-3-deoxy-D-arabino-heptonate = 3-dehydroquinate + phosphate</text>
        <dbReference type="Rhea" id="RHEA:21968"/>
        <dbReference type="ChEBI" id="CHEBI:32364"/>
        <dbReference type="ChEBI" id="CHEBI:43474"/>
        <dbReference type="ChEBI" id="CHEBI:58394"/>
        <dbReference type="EC" id="4.2.3.4"/>
    </reaction>
</comment>
<proteinExistence type="inferred from homology"/>
<dbReference type="GO" id="GO:0000166">
    <property type="term" value="F:nucleotide binding"/>
    <property type="evidence" value="ECO:0007669"/>
    <property type="project" value="UniProtKB-KW"/>
</dbReference>
<evidence type="ECO:0000256" key="3">
    <source>
        <dbReference type="ARBA" id="ARBA00004661"/>
    </source>
</evidence>
<comment type="function">
    <text evidence="9">Catalyzes the conversion of 3-deoxy-D-arabino-heptulosonate 7-phosphate (DAHP) to dehydroquinate (DHQ).</text>
</comment>
<feature type="binding site" evidence="9">
    <location>
        <begin position="145"/>
        <end position="150"/>
    </location>
    <ligand>
        <name>NAD(+)</name>
        <dbReference type="ChEBI" id="CHEBI:57540"/>
    </ligand>
</feature>
<dbReference type="GO" id="GO:0046872">
    <property type="term" value="F:metal ion binding"/>
    <property type="evidence" value="ECO:0007669"/>
    <property type="project" value="UniProtKB-KW"/>
</dbReference>
<evidence type="ECO:0000256" key="5">
    <source>
        <dbReference type="ARBA" id="ARBA00022605"/>
    </source>
</evidence>
<feature type="region of interest" description="Disordered" evidence="10">
    <location>
        <begin position="1"/>
        <end position="78"/>
    </location>
</feature>
<evidence type="ECO:0000313" key="13">
    <source>
        <dbReference type="EMBL" id="QDO88907.1"/>
    </source>
</evidence>
<dbReference type="HAMAP" id="MF_00110">
    <property type="entry name" value="DHQ_synthase"/>
    <property type="match status" value="1"/>
</dbReference>
<dbReference type="GO" id="GO:0003856">
    <property type="term" value="F:3-dehydroquinate synthase activity"/>
    <property type="evidence" value="ECO:0007669"/>
    <property type="project" value="UniProtKB-UniRule"/>
</dbReference>
<feature type="domain" description="3-dehydroquinate synthase C-terminal" evidence="12">
    <location>
        <begin position="255"/>
        <end position="397"/>
    </location>
</feature>
<dbReference type="PANTHER" id="PTHR43622:SF7">
    <property type="entry name" value="3-DEHYDROQUINATE SYNTHASE, CHLOROPLASTIC"/>
    <property type="match status" value="1"/>
</dbReference>
<gene>
    <name evidence="9" type="primary">aroB</name>
    <name evidence="13" type="ORF">FNH13_11690</name>
</gene>
<dbReference type="Proteomes" id="UP000315395">
    <property type="component" value="Chromosome"/>
</dbReference>
<keyword evidence="6 9" id="KW-0520">NAD</keyword>
<dbReference type="InterPro" id="IPR030960">
    <property type="entry name" value="DHQS/DOIS_N"/>
</dbReference>
<feature type="binding site" evidence="9">
    <location>
        <position position="321"/>
    </location>
    <ligand>
        <name>Zn(2+)</name>
        <dbReference type="ChEBI" id="CHEBI:29105"/>
    </ligand>
</feature>
<dbReference type="InterPro" id="IPR056179">
    <property type="entry name" value="DHQS_C"/>
</dbReference>
<keyword evidence="9" id="KW-0862">Zinc</keyword>
<dbReference type="GO" id="GO:0008652">
    <property type="term" value="P:amino acid biosynthetic process"/>
    <property type="evidence" value="ECO:0007669"/>
    <property type="project" value="UniProtKB-KW"/>
</dbReference>
<feature type="compositionally biased region" description="Low complexity" evidence="10">
    <location>
        <begin position="43"/>
        <end position="76"/>
    </location>
</feature>
<keyword evidence="9" id="KW-0547">Nucleotide-binding</keyword>
<dbReference type="SUPFAM" id="SSF56796">
    <property type="entry name" value="Dehydroquinate synthase-like"/>
    <property type="match status" value="1"/>
</dbReference>
<dbReference type="EMBL" id="CP041616">
    <property type="protein sequence ID" value="QDO88907.1"/>
    <property type="molecule type" value="Genomic_DNA"/>
</dbReference>
<comment type="cofactor">
    <cofactor evidence="2 9">
        <name>NAD(+)</name>
        <dbReference type="ChEBI" id="CHEBI:57540"/>
    </cofactor>
</comment>
<feature type="binding site" evidence="9">
    <location>
        <position position="337"/>
    </location>
    <ligand>
        <name>Zn(2+)</name>
        <dbReference type="ChEBI" id="CHEBI:29105"/>
    </ligand>
</feature>
<dbReference type="GO" id="GO:0009423">
    <property type="term" value="P:chorismate biosynthetic process"/>
    <property type="evidence" value="ECO:0007669"/>
    <property type="project" value="UniProtKB-UniRule"/>
</dbReference>
<evidence type="ECO:0000256" key="2">
    <source>
        <dbReference type="ARBA" id="ARBA00001911"/>
    </source>
</evidence>
<feature type="binding site" evidence="9">
    <location>
        <begin position="203"/>
        <end position="204"/>
    </location>
    <ligand>
        <name>NAD(+)</name>
        <dbReference type="ChEBI" id="CHEBI:57540"/>
    </ligand>
</feature>
<evidence type="ECO:0000256" key="8">
    <source>
        <dbReference type="ARBA" id="ARBA00023239"/>
    </source>
</evidence>
<dbReference type="Gene3D" id="1.20.1090.10">
    <property type="entry name" value="Dehydroquinate synthase-like - alpha domain"/>
    <property type="match status" value="1"/>
</dbReference>
<keyword evidence="7 9" id="KW-0057">Aromatic amino acid biosynthesis</keyword>
<comment type="subcellular location">
    <subcellularLocation>
        <location evidence="9">Cytoplasm</location>
    </subcellularLocation>
</comment>
<evidence type="ECO:0000256" key="6">
    <source>
        <dbReference type="ARBA" id="ARBA00023027"/>
    </source>
</evidence>
<dbReference type="GO" id="GO:0009073">
    <property type="term" value="P:aromatic amino acid family biosynthetic process"/>
    <property type="evidence" value="ECO:0007669"/>
    <property type="project" value="UniProtKB-KW"/>
</dbReference>
<comment type="pathway">
    <text evidence="3 9">Metabolic intermediate biosynthesis; chorismate biosynthesis; chorismate from D-erythrose 4-phosphate and phosphoenolpyruvate: step 2/7.</text>
</comment>
<keyword evidence="14" id="KW-1185">Reference proteome</keyword>
<reference evidence="13 14" key="1">
    <citation type="submission" date="2019-07" db="EMBL/GenBank/DDBJ databases">
        <title>complete genome sequencing of Ornithinimicrobium sp. H23M54.</title>
        <authorList>
            <person name="Bae J.-W."/>
            <person name="Lee S.-Y."/>
        </authorList>
    </citation>
    <scope>NUCLEOTIDE SEQUENCE [LARGE SCALE GENOMIC DNA]</scope>
    <source>
        <strain evidence="13 14">H23M54</strain>
    </source>
</reference>
<keyword evidence="9" id="KW-0479">Metal-binding</keyword>
<dbReference type="OrthoDB" id="9806583at2"/>
<dbReference type="NCBIfam" id="TIGR01357">
    <property type="entry name" value="aroB"/>
    <property type="match status" value="1"/>
</dbReference>
<organism evidence="13 14">
    <name type="scientific">Ornithinimicrobium ciconiae</name>
    <dbReference type="NCBI Taxonomy" id="2594265"/>
    <lineage>
        <taxon>Bacteria</taxon>
        <taxon>Bacillati</taxon>
        <taxon>Actinomycetota</taxon>
        <taxon>Actinomycetes</taxon>
        <taxon>Micrococcales</taxon>
        <taxon>Ornithinimicrobiaceae</taxon>
        <taxon>Ornithinimicrobium</taxon>
    </lineage>
</organism>
<feature type="domain" description="3-dehydroquinate synthase N-terminal" evidence="11">
    <location>
        <begin position="142"/>
        <end position="250"/>
    </location>
</feature>
<dbReference type="EC" id="4.2.3.4" evidence="4 9"/>